<gene>
    <name evidence="1" type="ORF">E4U13_003927</name>
</gene>
<evidence type="ECO:0000313" key="1">
    <source>
        <dbReference type="EMBL" id="KAG6113274.1"/>
    </source>
</evidence>
<sequence>MNTPSRHDRTVGIVTLRNQDDWRIWFLQFHARAVVHDVWNYFKPENPLPFPAKPTLPELPKLSEYPVARGVEEATRPSELSARGRAAFQEELEHYKDLLQIYEVEIEKYGFEQDNIRHVTQFIYSTVAPHLQHTCCRAKQPRQQWLANLKLEVGIDDPIEQDREIELEHALKLDRAVERARVLEQDRSRARYRAALKPMRGPKAWNTWLSEYEEASHDATANCVLEATDINAMHDDFIRAVNNVASVWVDVFLQRRWNNPDTTRRVMMDSFRSHMEMNYHRWSR</sequence>
<keyword evidence="2" id="KW-1185">Reference proteome</keyword>
<dbReference type="Proteomes" id="UP000732380">
    <property type="component" value="Unassembled WGS sequence"/>
</dbReference>
<proteinExistence type="predicted"/>
<dbReference type="EMBL" id="SRQM01000302">
    <property type="protein sequence ID" value="KAG6113274.1"/>
    <property type="molecule type" value="Genomic_DNA"/>
</dbReference>
<organism evidence="1 2">
    <name type="scientific">Claviceps humidiphila</name>
    <dbReference type="NCBI Taxonomy" id="1294629"/>
    <lineage>
        <taxon>Eukaryota</taxon>
        <taxon>Fungi</taxon>
        <taxon>Dikarya</taxon>
        <taxon>Ascomycota</taxon>
        <taxon>Pezizomycotina</taxon>
        <taxon>Sordariomycetes</taxon>
        <taxon>Hypocreomycetidae</taxon>
        <taxon>Hypocreales</taxon>
        <taxon>Clavicipitaceae</taxon>
        <taxon>Claviceps</taxon>
    </lineage>
</organism>
<comment type="caution">
    <text evidence="1">The sequence shown here is derived from an EMBL/GenBank/DDBJ whole genome shotgun (WGS) entry which is preliminary data.</text>
</comment>
<reference evidence="1 2" key="1">
    <citation type="journal article" date="2020" name="bioRxiv">
        <title>Whole genome comparisons of ergot fungi reveals the divergence and evolution of species within the genus Claviceps are the result of varying mechanisms driving genome evolution and host range expansion.</title>
        <authorList>
            <person name="Wyka S.A."/>
            <person name="Mondo S.J."/>
            <person name="Liu M."/>
            <person name="Dettman J."/>
            <person name="Nalam V."/>
            <person name="Broders K.D."/>
        </authorList>
    </citation>
    <scope>NUCLEOTIDE SEQUENCE [LARGE SCALE GENOMIC DNA]</scope>
    <source>
        <strain evidence="1 2">LM576</strain>
    </source>
</reference>
<evidence type="ECO:0000313" key="2">
    <source>
        <dbReference type="Proteomes" id="UP000732380"/>
    </source>
</evidence>
<accession>A0A9P7PY38</accession>
<dbReference type="AlphaFoldDB" id="A0A9P7PY38"/>
<name>A0A9P7PY38_9HYPO</name>
<protein>
    <submittedName>
        <fullName evidence="1">Uncharacterized protein</fullName>
    </submittedName>
</protein>